<dbReference type="InterPro" id="IPR036388">
    <property type="entry name" value="WH-like_DNA-bd_sf"/>
</dbReference>
<comment type="similarity">
    <text evidence="1">Belongs to the LysR transcriptional regulatory family.</text>
</comment>
<dbReference type="SUPFAM" id="SSF53850">
    <property type="entry name" value="Periplasmic binding protein-like II"/>
    <property type="match status" value="1"/>
</dbReference>
<evidence type="ECO:0000313" key="7">
    <source>
        <dbReference type="EMBL" id="MCW2305835.1"/>
    </source>
</evidence>
<keyword evidence="3 7" id="KW-0238">DNA-binding</keyword>
<evidence type="ECO:0000313" key="8">
    <source>
        <dbReference type="Proteomes" id="UP001209755"/>
    </source>
</evidence>
<dbReference type="Pfam" id="PF03466">
    <property type="entry name" value="LysR_substrate"/>
    <property type="match status" value="1"/>
</dbReference>
<sequence length="344" mass="36954">MPEILFGNRTSDSPGADAGAGVERSAEGTPMDIRTYAGFVTAAELLNITSAAQRLNITQSALSRQIHSLEDSLGLRLFERHKRNIRLTAAGEALLSRINGVLAADRDLRAFAGDLARDQSGLLKIGACSQLIERYLPAFLSDWRAANAGIDVRLEDGGGPELSERLLAGAVHVIISSMPSTPIEPFEMVRLGDLAFVAVATPDLLPDAGSPIEISDLLESPILTLNRRHASREVFDAACRLSRAVPRIVLEATSPHTLFALAEGGNGIAVVPSSARFAGRSLVSRPITLRGEQVRFDICAMWDSRVPLPAYGRRFVEALRAHIMAEEGMTEAPAGTTHGHLRVI</sequence>
<keyword evidence="4" id="KW-0804">Transcription</keyword>
<comment type="caution">
    <text evidence="7">The sequence shown here is derived from an EMBL/GenBank/DDBJ whole genome shotgun (WGS) entry which is preliminary data.</text>
</comment>
<dbReference type="InterPro" id="IPR000847">
    <property type="entry name" value="LysR_HTH_N"/>
</dbReference>
<evidence type="ECO:0000256" key="1">
    <source>
        <dbReference type="ARBA" id="ARBA00009437"/>
    </source>
</evidence>
<feature type="region of interest" description="Disordered" evidence="5">
    <location>
        <begin position="1"/>
        <end position="26"/>
    </location>
</feature>
<dbReference type="Gene3D" id="1.10.10.10">
    <property type="entry name" value="Winged helix-like DNA-binding domain superfamily/Winged helix DNA-binding domain"/>
    <property type="match status" value="1"/>
</dbReference>
<dbReference type="PROSITE" id="PS50931">
    <property type="entry name" value="HTH_LYSR"/>
    <property type="match status" value="1"/>
</dbReference>
<dbReference type="Gene3D" id="3.40.190.10">
    <property type="entry name" value="Periplasmic binding protein-like II"/>
    <property type="match status" value="2"/>
</dbReference>
<dbReference type="CDD" id="cd05466">
    <property type="entry name" value="PBP2_LTTR_substrate"/>
    <property type="match status" value="1"/>
</dbReference>
<dbReference type="Pfam" id="PF00126">
    <property type="entry name" value="HTH_1"/>
    <property type="match status" value="1"/>
</dbReference>
<gene>
    <name evidence="7" type="ORF">M2319_000151</name>
</gene>
<name>A0ABT3H622_9HYPH</name>
<accession>A0ABT3H622</accession>
<dbReference type="GO" id="GO:0003677">
    <property type="term" value="F:DNA binding"/>
    <property type="evidence" value="ECO:0007669"/>
    <property type="project" value="UniProtKB-KW"/>
</dbReference>
<dbReference type="Proteomes" id="UP001209755">
    <property type="component" value="Unassembled WGS sequence"/>
</dbReference>
<protein>
    <submittedName>
        <fullName evidence="7">DNA-binding transcriptional LysR family regulator</fullName>
    </submittedName>
</protein>
<evidence type="ECO:0000259" key="6">
    <source>
        <dbReference type="PROSITE" id="PS50931"/>
    </source>
</evidence>
<reference evidence="8" key="1">
    <citation type="submission" date="2023-07" db="EMBL/GenBank/DDBJ databases">
        <title>Genome sequencing of Purple Non-Sulfur Bacteria from various extreme environments.</title>
        <authorList>
            <person name="Mayer M."/>
        </authorList>
    </citation>
    <scope>NUCLEOTIDE SEQUENCE [LARGE SCALE GENOMIC DNA]</scope>
    <source>
        <strain evidence="8">DSM 17935</strain>
    </source>
</reference>
<dbReference type="SUPFAM" id="SSF46785">
    <property type="entry name" value="Winged helix' DNA-binding domain"/>
    <property type="match status" value="1"/>
</dbReference>
<feature type="domain" description="HTH lysR-type" evidence="6">
    <location>
        <begin position="39"/>
        <end position="88"/>
    </location>
</feature>
<keyword evidence="8" id="KW-1185">Reference proteome</keyword>
<evidence type="ECO:0000256" key="3">
    <source>
        <dbReference type="ARBA" id="ARBA00023125"/>
    </source>
</evidence>
<organism evidence="7 8">
    <name type="scientific">Rhodobium gokarnense</name>
    <dbReference type="NCBI Taxonomy" id="364296"/>
    <lineage>
        <taxon>Bacteria</taxon>
        <taxon>Pseudomonadati</taxon>
        <taxon>Pseudomonadota</taxon>
        <taxon>Alphaproteobacteria</taxon>
        <taxon>Hyphomicrobiales</taxon>
        <taxon>Rhodobiaceae</taxon>
        <taxon>Rhodobium</taxon>
    </lineage>
</organism>
<evidence type="ECO:0000256" key="5">
    <source>
        <dbReference type="SAM" id="MobiDB-lite"/>
    </source>
</evidence>
<dbReference type="PANTHER" id="PTHR30419">
    <property type="entry name" value="HTH-TYPE TRANSCRIPTIONAL REGULATOR YBHD"/>
    <property type="match status" value="1"/>
</dbReference>
<dbReference type="InterPro" id="IPR005119">
    <property type="entry name" value="LysR_subst-bd"/>
</dbReference>
<keyword evidence="2" id="KW-0805">Transcription regulation</keyword>
<dbReference type="RefSeq" id="WP_264599519.1">
    <property type="nucleotide sequence ID" value="NZ_JAOQNS010000001.1"/>
</dbReference>
<dbReference type="InterPro" id="IPR036390">
    <property type="entry name" value="WH_DNA-bd_sf"/>
</dbReference>
<dbReference type="EMBL" id="JAOQNS010000001">
    <property type="protein sequence ID" value="MCW2305835.1"/>
    <property type="molecule type" value="Genomic_DNA"/>
</dbReference>
<evidence type="ECO:0000256" key="2">
    <source>
        <dbReference type="ARBA" id="ARBA00023015"/>
    </source>
</evidence>
<dbReference type="PRINTS" id="PR00039">
    <property type="entry name" value="HTHLYSR"/>
</dbReference>
<proteinExistence type="inferred from homology"/>
<dbReference type="InterPro" id="IPR050950">
    <property type="entry name" value="HTH-type_LysR_regulators"/>
</dbReference>
<evidence type="ECO:0000256" key="4">
    <source>
        <dbReference type="ARBA" id="ARBA00023163"/>
    </source>
</evidence>